<dbReference type="SUPFAM" id="SSF48371">
    <property type="entry name" value="ARM repeat"/>
    <property type="match status" value="1"/>
</dbReference>
<dbReference type="InterPro" id="IPR016024">
    <property type="entry name" value="ARM-type_fold"/>
</dbReference>
<reference evidence="3 4" key="1">
    <citation type="submission" date="2023-12" db="EMBL/GenBank/DDBJ databases">
        <title>Baltic Sea Cyanobacteria.</title>
        <authorList>
            <person name="Delbaje E."/>
            <person name="Fewer D.P."/>
            <person name="Shishido T.K."/>
        </authorList>
    </citation>
    <scope>NUCLEOTIDE SEQUENCE [LARGE SCALE GENOMIC DNA]</scope>
    <source>
        <strain evidence="3 4">UHCC 0281</strain>
    </source>
</reference>
<comment type="caution">
    <text evidence="3">The sequence shown here is derived from an EMBL/GenBank/DDBJ whole genome shotgun (WGS) entry which is preliminary data.</text>
</comment>
<keyword evidence="4" id="KW-1185">Reference proteome</keyword>
<dbReference type="InterPro" id="IPR011989">
    <property type="entry name" value="ARM-like"/>
</dbReference>
<dbReference type="Gene3D" id="1.25.10.10">
    <property type="entry name" value="Leucine-rich Repeat Variant"/>
    <property type="match status" value="1"/>
</dbReference>
<keyword evidence="2" id="KW-0605">Phycobilisome</keyword>
<keyword evidence="1" id="KW-0042">Antenna complex</keyword>
<dbReference type="Proteomes" id="UP001302329">
    <property type="component" value="Unassembled WGS sequence"/>
</dbReference>
<dbReference type="Pfam" id="PF13646">
    <property type="entry name" value="HEAT_2"/>
    <property type="match status" value="1"/>
</dbReference>
<proteinExistence type="predicted"/>
<evidence type="ECO:0000313" key="4">
    <source>
        <dbReference type="Proteomes" id="UP001302329"/>
    </source>
</evidence>
<organism evidence="3 4">
    <name type="scientific">Cyanobium gracile UHCC 0281</name>
    <dbReference type="NCBI Taxonomy" id="3110309"/>
    <lineage>
        <taxon>Bacteria</taxon>
        <taxon>Bacillati</taxon>
        <taxon>Cyanobacteriota</taxon>
        <taxon>Cyanophyceae</taxon>
        <taxon>Synechococcales</taxon>
        <taxon>Prochlorococcaceae</taxon>
        <taxon>Cyanobium</taxon>
    </lineage>
</organism>
<dbReference type="EMBL" id="JAYGHY010000004">
    <property type="protein sequence ID" value="MEA5441390.1"/>
    <property type="molecule type" value="Genomic_DNA"/>
</dbReference>
<gene>
    <name evidence="3" type="ORF">VB739_02370</name>
</gene>
<dbReference type="RefSeq" id="WP_323355527.1">
    <property type="nucleotide sequence ID" value="NZ_JAYGHY010000004.1"/>
</dbReference>
<name>A0ABU5SSE3_9CYAN</name>
<sequence length="220" mass="23059">MTAASGDSRLAVDRIRAFEQAGSAEELVVATRRLIACDDPLATVPQLVQVLGFNNPGAAVAAVDGLIALGPAAVGPLLANLDAHNYGARAWAVRALAGIGDTRGLDVLEDALATDVGPSVRRAAARGLGALRLESLAEEQQHLVRERCLGALESGRGDGEWVVRYAVAVGLEGLALPLPPADPHRDRAEASLGQLQDPEREDTLVVRLRAGVAIHRLNTR</sequence>
<evidence type="ECO:0000256" key="2">
    <source>
        <dbReference type="ARBA" id="ARBA00022738"/>
    </source>
</evidence>
<evidence type="ECO:0000256" key="1">
    <source>
        <dbReference type="ARBA" id="ARBA00022549"/>
    </source>
</evidence>
<evidence type="ECO:0000313" key="3">
    <source>
        <dbReference type="EMBL" id="MEA5441390.1"/>
    </source>
</evidence>
<accession>A0ABU5SSE3</accession>
<protein>
    <submittedName>
        <fullName evidence="3">HEAT repeat domain-containing protein</fullName>
    </submittedName>
</protein>